<reference evidence="2" key="1">
    <citation type="submission" date="2023-01" db="EMBL/GenBank/DDBJ databases">
        <title>Genome assembly of the deep-sea coral Lophelia pertusa.</title>
        <authorList>
            <person name="Herrera S."/>
            <person name="Cordes E."/>
        </authorList>
    </citation>
    <scope>NUCLEOTIDE SEQUENCE</scope>
    <source>
        <strain evidence="2">USNM1676648</strain>
        <tissue evidence="2">Polyp</tissue>
    </source>
</reference>
<proteinExistence type="predicted"/>
<dbReference type="PANTHER" id="PTHR18966">
    <property type="entry name" value="IONOTROPIC GLUTAMATE RECEPTOR"/>
    <property type="match status" value="1"/>
</dbReference>
<name>A0A9X0D7M8_9CNID</name>
<feature type="transmembrane region" description="Helical" evidence="1">
    <location>
        <begin position="151"/>
        <end position="180"/>
    </location>
</feature>
<keyword evidence="1" id="KW-0812">Transmembrane</keyword>
<organism evidence="2 3">
    <name type="scientific">Desmophyllum pertusum</name>
    <dbReference type="NCBI Taxonomy" id="174260"/>
    <lineage>
        <taxon>Eukaryota</taxon>
        <taxon>Metazoa</taxon>
        <taxon>Cnidaria</taxon>
        <taxon>Anthozoa</taxon>
        <taxon>Hexacorallia</taxon>
        <taxon>Scleractinia</taxon>
        <taxon>Caryophylliina</taxon>
        <taxon>Caryophylliidae</taxon>
        <taxon>Desmophyllum</taxon>
    </lineage>
</organism>
<gene>
    <name evidence="2" type="ORF">OS493_030931</name>
</gene>
<evidence type="ECO:0000313" key="2">
    <source>
        <dbReference type="EMBL" id="KAJ7389546.1"/>
    </source>
</evidence>
<dbReference type="Gene3D" id="3.40.190.10">
    <property type="entry name" value="Periplasmic binding protein-like II"/>
    <property type="match status" value="2"/>
</dbReference>
<accession>A0A9X0D7M8</accession>
<dbReference type="OrthoDB" id="5984008at2759"/>
<keyword evidence="3" id="KW-1185">Reference proteome</keyword>
<keyword evidence="1" id="KW-1133">Transmembrane helix</keyword>
<dbReference type="SUPFAM" id="SSF53850">
    <property type="entry name" value="Periplasmic binding protein-like II"/>
    <property type="match status" value="1"/>
</dbReference>
<evidence type="ECO:0000313" key="3">
    <source>
        <dbReference type="Proteomes" id="UP001163046"/>
    </source>
</evidence>
<dbReference type="AlphaFoldDB" id="A0A9X0D7M8"/>
<dbReference type="Proteomes" id="UP001163046">
    <property type="component" value="Unassembled WGS sequence"/>
</dbReference>
<keyword evidence="1" id="KW-0472">Membrane</keyword>
<dbReference type="InterPro" id="IPR015683">
    <property type="entry name" value="Ionotropic_Glu_rcpt"/>
</dbReference>
<sequence length="256" mass="28734">MFCSQLISEPPAFKLGAVRGSNEEDYFKHHVNSSFRKIYNVNLQKNSVTSLDSGIELMKTGTIDGLVGDYLSLRRIANTDKNCSFNLIKEHSLKSGYGFAVPKHSPWLHEISLSVLKHQENGTVDSIENRWFPKTSCGGGNEHRPLHSIDFAGLFGIVAIVTGFSLVALLAEMFIVFILINCGKGLGPFGRFLKRLFFNVERGEEDQCTLQHRAGSVAGNWTFGMTNDDVIESHVTHDNQEFFDICELERKIAYLR</sequence>
<dbReference type="EMBL" id="MU825430">
    <property type="protein sequence ID" value="KAJ7389546.1"/>
    <property type="molecule type" value="Genomic_DNA"/>
</dbReference>
<evidence type="ECO:0000256" key="1">
    <source>
        <dbReference type="SAM" id="Phobius"/>
    </source>
</evidence>
<protein>
    <submittedName>
        <fullName evidence="2">Uncharacterized protein</fullName>
    </submittedName>
</protein>
<comment type="caution">
    <text evidence="2">The sequence shown here is derived from an EMBL/GenBank/DDBJ whole genome shotgun (WGS) entry which is preliminary data.</text>
</comment>